<dbReference type="InterPro" id="IPR016181">
    <property type="entry name" value="Acyl_CoA_acyltransferase"/>
</dbReference>
<dbReference type="OMA" id="NWSIYGW"/>
<proteinExistence type="predicted"/>
<dbReference type="PANTHER" id="PTHR43792">
    <property type="entry name" value="GNAT FAMILY, PUTATIVE (AFU_ORTHOLOGUE AFUA_3G00765)-RELATED-RELATED"/>
    <property type="match status" value="1"/>
</dbReference>
<dbReference type="GO" id="GO:0016747">
    <property type="term" value="F:acyltransferase activity, transferring groups other than amino-acyl groups"/>
    <property type="evidence" value="ECO:0007669"/>
    <property type="project" value="InterPro"/>
</dbReference>
<evidence type="ECO:0000313" key="2">
    <source>
        <dbReference type="EMBL" id="EMR66796.1"/>
    </source>
</evidence>
<gene>
    <name evidence="2" type="ORF">UCREL1_6195</name>
</gene>
<reference evidence="3" key="1">
    <citation type="journal article" date="2013" name="Genome Announc.">
        <title>Draft genome sequence of the grapevine dieback fungus Eutypa lata UCR-EL1.</title>
        <authorList>
            <person name="Blanco-Ulate B."/>
            <person name="Rolshausen P.E."/>
            <person name="Cantu D."/>
        </authorList>
    </citation>
    <scope>NUCLEOTIDE SEQUENCE [LARGE SCALE GENOMIC DNA]</scope>
    <source>
        <strain evidence="3">UCR-EL1</strain>
    </source>
</reference>
<dbReference type="eggNOG" id="ENOG502SQ7V">
    <property type="taxonomic scope" value="Eukaryota"/>
</dbReference>
<feature type="domain" description="N-acetyltransferase" evidence="1">
    <location>
        <begin position="33"/>
        <end position="221"/>
    </location>
</feature>
<dbReference type="Pfam" id="PF13302">
    <property type="entry name" value="Acetyltransf_3"/>
    <property type="match status" value="1"/>
</dbReference>
<dbReference type="PANTHER" id="PTHR43792:SF1">
    <property type="entry name" value="N-ACETYLTRANSFERASE DOMAIN-CONTAINING PROTEIN"/>
    <property type="match status" value="1"/>
</dbReference>
<name>M7TAA3_EUTLA</name>
<dbReference type="HOGENOM" id="CLU_013985_24_0_1"/>
<dbReference type="KEGG" id="ela:UCREL1_6195"/>
<organism evidence="2 3">
    <name type="scientific">Eutypa lata (strain UCR-EL1)</name>
    <name type="common">Grapevine dieback disease fungus</name>
    <name type="synonym">Eutypa armeniacae</name>
    <dbReference type="NCBI Taxonomy" id="1287681"/>
    <lineage>
        <taxon>Eukaryota</taxon>
        <taxon>Fungi</taxon>
        <taxon>Dikarya</taxon>
        <taxon>Ascomycota</taxon>
        <taxon>Pezizomycotina</taxon>
        <taxon>Sordariomycetes</taxon>
        <taxon>Xylariomycetidae</taxon>
        <taxon>Xylariales</taxon>
        <taxon>Diatrypaceae</taxon>
        <taxon>Eutypa</taxon>
    </lineage>
</organism>
<dbReference type="InterPro" id="IPR051531">
    <property type="entry name" value="N-acetyltransferase"/>
</dbReference>
<dbReference type="OrthoDB" id="4072826at2759"/>
<dbReference type="AlphaFoldDB" id="M7TAA3"/>
<accession>M7TAA3</accession>
<dbReference type="SUPFAM" id="SSF55729">
    <property type="entry name" value="Acyl-CoA N-acyltransferases (Nat)"/>
    <property type="match status" value="1"/>
</dbReference>
<sequence length="222" mass="25348">MSAQDSQDWVTVETTFPIIPPNAERKAVKTQRLLLRPFQEDDLVAFRELRTQPEVMIHTVKGCIDYTVEETREVLQKLLPPNDSRNFQFGVFLASTRELIGEGGVHTLETPPAGWPEIGYKFKKEHWGKGYGTEFLQGFLEAWWSLPRTTKMLQVIGSSVEGKGNVMERVYADALLDNQKSGRVLQKVGFKKFREWTEIDKRPGQGGVTIDLAGYYLLRKDV</sequence>
<evidence type="ECO:0000259" key="1">
    <source>
        <dbReference type="PROSITE" id="PS51186"/>
    </source>
</evidence>
<dbReference type="EMBL" id="KB706581">
    <property type="protein sequence ID" value="EMR66796.1"/>
    <property type="molecule type" value="Genomic_DNA"/>
</dbReference>
<dbReference type="InterPro" id="IPR000182">
    <property type="entry name" value="GNAT_dom"/>
</dbReference>
<evidence type="ECO:0000313" key="3">
    <source>
        <dbReference type="Proteomes" id="UP000012174"/>
    </source>
</evidence>
<keyword evidence="3" id="KW-1185">Reference proteome</keyword>
<dbReference type="Gene3D" id="3.40.630.30">
    <property type="match status" value="1"/>
</dbReference>
<dbReference type="Proteomes" id="UP000012174">
    <property type="component" value="Unassembled WGS sequence"/>
</dbReference>
<dbReference type="PROSITE" id="PS51186">
    <property type="entry name" value="GNAT"/>
    <property type="match status" value="1"/>
</dbReference>
<protein>
    <submittedName>
        <fullName evidence="2">Putative n-gnat protein</fullName>
    </submittedName>
</protein>